<comment type="caution">
    <text evidence="1">The sequence shown here is derived from an EMBL/GenBank/DDBJ whole genome shotgun (WGS) entry which is preliminary data.</text>
</comment>
<protein>
    <submittedName>
        <fullName evidence="1">Uncharacterized protein</fullName>
    </submittedName>
</protein>
<evidence type="ECO:0000313" key="1">
    <source>
        <dbReference type="EMBL" id="KAK6589344.1"/>
    </source>
</evidence>
<name>A0AAV9XYF5_9CRYT</name>
<sequence length="367" mass="42427">MDIQNEIHEVVFLENLDSDSLHLQNKSIENSYQDISLKENFPINDKNAQSNMLNSYSNSQLNGKHYSKTNNIHCCIKNNIHDNYNENGYQAIKEENLALNTIDYSYTESKCSYFPGYKNFRLEWDKDTDSLYIIIPSVDSLDHWMMLFLQPIGITNDSFCLKNCCTEGNCDFKIRLDDERLLLYPDLLKDISEFISLQSKLWSNYVSTVVMRDSDFIDNFIQNNGHFSNNSTENCYDQIYSCNKLPNINVFLNDFQNELSSDNFVEDNRLICCEKEISQNCSVIYDYKQCPRPNNYYYGFDLSACKLTTAELHHKSANSIELCNKSTQISCLTTNISDSNITTADSTMIPVLTSDNSNNDESYFNTN</sequence>
<dbReference type="Proteomes" id="UP001311799">
    <property type="component" value="Unassembled WGS sequence"/>
</dbReference>
<evidence type="ECO:0000313" key="2">
    <source>
        <dbReference type="Proteomes" id="UP001311799"/>
    </source>
</evidence>
<gene>
    <name evidence="1" type="ORF">RS030_213350</name>
</gene>
<reference evidence="1 2" key="1">
    <citation type="submission" date="2023-10" db="EMBL/GenBank/DDBJ databases">
        <title>Comparative genomics analysis reveals potential genetic determinants of host preference in Cryptosporidium xiaoi.</title>
        <authorList>
            <person name="Xiao L."/>
            <person name="Li J."/>
        </authorList>
    </citation>
    <scope>NUCLEOTIDE SEQUENCE [LARGE SCALE GENOMIC DNA]</scope>
    <source>
        <strain evidence="1 2">52996</strain>
    </source>
</reference>
<organism evidence="1 2">
    <name type="scientific">Cryptosporidium xiaoi</name>
    <dbReference type="NCBI Taxonomy" id="659607"/>
    <lineage>
        <taxon>Eukaryota</taxon>
        <taxon>Sar</taxon>
        <taxon>Alveolata</taxon>
        <taxon>Apicomplexa</taxon>
        <taxon>Conoidasida</taxon>
        <taxon>Coccidia</taxon>
        <taxon>Eucoccidiorida</taxon>
        <taxon>Eimeriorina</taxon>
        <taxon>Cryptosporidiidae</taxon>
        <taxon>Cryptosporidium</taxon>
    </lineage>
</organism>
<accession>A0AAV9XYF5</accession>
<proteinExistence type="predicted"/>
<dbReference type="EMBL" id="JAWDEY010000013">
    <property type="protein sequence ID" value="KAK6589344.1"/>
    <property type="molecule type" value="Genomic_DNA"/>
</dbReference>
<dbReference type="AlphaFoldDB" id="A0AAV9XYF5"/>
<keyword evidence="2" id="KW-1185">Reference proteome</keyword>